<proteinExistence type="predicted"/>
<evidence type="ECO:0000313" key="3">
    <source>
        <dbReference type="Proteomes" id="UP000060345"/>
    </source>
</evidence>
<reference evidence="2 3" key="1">
    <citation type="submission" date="2015-07" db="EMBL/GenBank/DDBJ databases">
        <authorList>
            <person name="Noorani M."/>
        </authorList>
    </citation>
    <scope>NUCLEOTIDE SEQUENCE [LARGE SCALE GENOMIC DNA]</scope>
    <source>
        <strain evidence="2 3">W1435</strain>
    </source>
</reference>
<dbReference type="Proteomes" id="UP000060345">
    <property type="component" value="Chromosome 2"/>
</dbReference>
<accession>A0A0K1NMP6</accession>
<feature type="region of interest" description="Disordered" evidence="1">
    <location>
        <begin position="191"/>
        <end position="213"/>
    </location>
</feature>
<feature type="compositionally biased region" description="Polar residues" evidence="1">
    <location>
        <begin position="191"/>
        <end position="207"/>
    </location>
</feature>
<evidence type="ECO:0000313" key="2">
    <source>
        <dbReference type="EMBL" id="AKU69956.1"/>
    </source>
</evidence>
<dbReference type="RefSeq" id="WP_025079267.1">
    <property type="nucleotide sequence ID" value="NZ_BAKO01000080.1"/>
</dbReference>
<organism evidence="2 3">
    <name type="scientific">Prevotella fusca JCM 17724</name>
    <dbReference type="NCBI Taxonomy" id="1236517"/>
    <lineage>
        <taxon>Bacteria</taxon>
        <taxon>Pseudomonadati</taxon>
        <taxon>Bacteroidota</taxon>
        <taxon>Bacteroidia</taxon>
        <taxon>Bacteroidales</taxon>
        <taxon>Prevotellaceae</taxon>
        <taxon>Prevotella</taxon>
    </lineage>
</organism>
<dbReference type="eggNOG" id="ENOG502Z8E1">
    <property type="taxonomic scope" value="Bacteria"/>
</dbReference>
<name>A0A0K1NMP6_9BACT</name>
<dbReference type="AlphaFoldDB" id="A0A0K1NMP6"/>
<dbReference type="EMBL" id="CP012075">
    <property type="protein sequence ID" value="AKU69956.1"/>
    <property type="molecule type" value="Genomic_DNA"/>
</dbReference>
<protein>
    <submittedName>
        <fullName evidence="2">Uncharacterized protein</fullName>
    </submittedName>
</protein>
<sequence length="213" mass="22945">MITNTPNASSGMLQPPIPKPETSGWGTYLDNAGMNGFSDISKNLGYVIAMLPDMLIGMFTGKTSSFTVGNNILPLAAIAAGLFSKNPLLKLMFMGFGGMNLLNNAGHEILGVSTPAAPSRKYKQYADEPLNPRLNNIAIRGRSMIADIDNLPVVINISDQAIDAYEKKAIPLNTLANAVLRKYDENRSAAANSYDRNMSSAEVQESQRGYGLK</sequence>
<evidence type="ECO:0000256" key="1">
    <source>
        <dbReference type="SAM" id="MobiDB-lite"/>
    </source>
</evidence>
<dbReference type="KEGG" id="pfus:ADJ77_08915"/>
<gene>
    <name evidence="2" type="ORF">ADJ77_08915</name>
</gene>